<gene>
    <name evidence="2" type="ORF">K2173_009503</name>
</gene>
<evidence type="ECO:0000313" key="3">
    <source>
        <dbReference type="Proteomes" id="UP001159364"/>
    </source>
</evidence>
<dbReference type="Proteomes" id="UP001159364">
    <property type="component" value="Linkage Group LG01"/>
</dbReference>
<comment type="caution">
    <text evidence="2">The sequence shown here is derived from an EMBL/GenBank/DDBJ whole genome shotgun (WGS) entry which is preliminary data.</text>
</comment>
<proteinExistence type="predicted"/>
<evidence type="ECO:0000313" key="2">
    <source>
        <dbReference type="EMBL" id="KAJ8774072.1"/>
    </source>
</evidence>
<protein>
    <submittedName>
        <fullName evidence="2">Uncharacterized protein</fullName>
    </submittedName>
</protein>
<feature type="region of interest" description="Disordered" evidence="1">
    <location>
        <begin position="193"/>
        <end position="280"/>
    </location>
</feature>
<feature type="compositionally biased region" description="Basic and acidic residues" evidence="1">
    <location>
        <begin position="1"/>
        <end position="14"/>
    </location>
</feature>
<name>A0AAV8U446_9ROSI</name>
<feature type="region of interest" description="Disordered" evidence="1">
    <location>
        <begin position="1"/>
        <end position="150"/>
    </location>
</feature>
<dbReference type="AlphaFoldDB" id="A0AAV8U446"/>
<organism evidence="2 3">
    <name type="scientific">Erythroxylum novogranatense</name>
    <dbReference type="NCBI Taxonomy" id="1862640"/>
    <lineage>
        <taxon>Eukaryota</taxon>
        <taxon>Viridiplantae</taxon>
        <taxon>Streptophyta</taxon>
        <taxon>Embryophyta</taxon>
        <taxon>Tracheophyta</taxon>
        <taxon>Spermatophyta</taxon>
        <taxon>Magnoliopsida</taxon>
        <taxon>eudicotyledons</taxon>
        <taxon>Gunneridae</taxon>
        <taxon>Pentapetalae</taxon>
        <taxon>rosids</taxon>
        <taxon>fabids</taxon>
        <taxon>Malpighiales</taxon>
        <taxon>Erythroxylaceae</taxon>
        <taxon>Erythroxylum</taxon>
    </lineage>
</organism>
<accession>A0AAV8U446</accession>
<dbReference type="EMBL" id="JAIWQS010000001">
    <property type="protein sequence ID" value="KAJ8774072.1"/>
    <property type="molecule type" value="Genomic_DNA"/>
</dbReference>
<evidence type="ECO:0000256" key="1">
    <source>
        <dbReference type="SAM" id="MobiDB-lite"/>
    </source>
</evidence>
<feature type="compositionally biased region" description="Polar residues" evidence="1">
    <location>
        <begin position="101"/>
        <end position="116"/>
    </location>
</feature>
<feature type="compositionally biased region" description="Polar residues" evidence="1">
    <location>
        <begin position="123"/>
        <end position="148"/>
    </location>
</feature>
<reference evidence="2 3" key="1">
    <citation type="submission" date="2021-09" db="EMBL/GenBank/DDBJ databases">
        <title>Genomic insights and catalytic innovation underlie evolution of tropane alkaloids biosynthesis.</title>
        <authorList>
            <person name="Wang Y.-J."/>
            <person name="Tian T."/>
            <person name="Huang J.-P."/>
            <person name="Huang S.-X."/>
        </authorList>
    </citation>
    <scope>NUCLEOTIDE SEQUENCE [LARGE SCALE GENOMIC DNA]</scope>
    <source>
        <strain evidence="2">KIB-2018</strain>
        <tissue evidence="2">Leaf</tissue>
    </source>
</reference>
<keyword evidence="3" id="KW-1185">Reference proteome</keyword>
<feature type="compositionally biased region" description="Basic and acidic residues" evidence="1">
    <location>
        <begin position="222"/>
        <end position="241"/>
    </location>
</feature>
<sequence length="280" mass="31583">MEEIKEIKEICQERQDDEEDEKVKVSKEKIGEENPENHKTKDGNEEKFTAEDAQNPRVLLKKPKPGPKQIAMTKVPQQIYSTTERRKCRENLALADHSSVTERQTLRSRQSSVDGSNTKHRQPSLSKSAGLNSKMGTASNAGETSEQKSAGAIMKVVQSRYLQPIRKKEQAKTDKLEESFTFKALPLPNFYHQKNLLPKSEHKKIPMNHSKPSSLGHRRSKSTAEVENTKEDDKAKSEVHRTTTKTATAKESLTKLLKGTRKALTSPKEAVRRASLRAKS</sequence>
<feature type="compositionally biased region" description="Basic and acidic residues" evidence="1">
    <location>
        <begin position="21"/>
        <end position="50"/>
    </location>
</feature>